<dbReference type="Gene3D" id="2.10.50.10">
    <property type="entry name" value="Tumor Necrosis Factor Receptor, subunit A, domain 2"/>
    <property type="match status" value="1"/>
</dbReference>
<keyword evidence="1" id="KW-1015">Disulfide bond</keyword>
<keyword evidence="2" id="KW-0732">Signal</keyword>
<feature type="signal peptide" evidence="2">
    <location>
        <begin position="1"/>
        <end position="19"/>
    </location>
</feature>
<feature type="disulfide bond" evidence="1">
    <location>
        <begin position="119"/>
        <end position="137"/>
    </location>
</feature>
<name>A0A0B7A041_9EUPU</name>
<comment type="caution">
    <text evidence="1">Lacks conserved residue(s) required for the propagation of feature annotation.</text>
</comment>
<evidence type="ECO:0000256" key="2">
    <source>
        <dbReference type="SAM" id="SignalP"/>
    </source>
</evidence>
<dbReference type="Pfam" id="PF00020">
    <property type="entry name" value="TNFR_c6"/>
    <property type="match status" value="1"/>
</dbReference>
<organism evidence="4">
    <name type="scientific">Arion vulgaris</name>
    <dbReference type="NCBI Taxonomy" id="1028688"/>
    <lineage>
        <taxon>Eukaryota</taxon>
        <taxon>Metazoa</taxon>
        <taxon>Spiralia</taxon>
        <taxon>Lophotrochozoa</taxon>
        <taxon>Mollusca</taxon>
        <taxon>Gastropoda</taxon>
        <taxon>Heterobranchia</taxon>
        <taxon>Euthyneura</taxon>
        <taxon>Panpulmonata</taxon>
        <taxon>Eupulmonata</taxon>
        <taxon>Stylommatophora</taxon>
        <taxon>Helicina</taxon>
        <taxon>Arionoidea</taxon>
        <taxon>Arionidae</taxon>
        <taxon>Arion</taxon>
    </lineage>
</organism>
<accession>A0A0B7A041</accession>
<feature type="repeat" description="TNFR-Cys" evidence="1">
    <location>
        <begin position="94"/>
        <end position="137"/>
    </location>
</feature>
<dbReference type="EMBL" id="HACG01027419">
    <property type="protein sequence ID" value="CEK74284.1"/>
    <property type="molecule type" value="Transcribed_RNA"/>
</dbReference>
<protein>
    <recommendedName>
        <fullName evidence="3">TNFR-Cys domain-containing protein</fullName>
    </recommendedName>
</protein>
<proteinExistence type="predicted"/>
<feature type="chain" id="PRO_5002111403" description="TNFR-Cys domain-containing protein" evidence="2">
    <location>
        <begin position="20"/>
        <end position="202"/>
    </location>
</feature>
<sequence length="202" mass="22237">MKGLATLLTVCLHIGIATTNVLNQPCEQVKDGICGQGEHLVYSSSDYNVCASCPYGTFMDYDRHFCQSCKNHAKPNPEEIVAKQGDSTSDNIIVCRPEFYRQMGALETTIGQCEHCSVCEEGSWMARECGTDSDTLCCRRGMVAVQEGNHVVCVLLTSKRSLRNTDRQGRTAIAEENIKEKDVTKITADDDVISNNNSNSNN</sequence>
<evidence type="ECO:0000256" key="1">
    <source>
        <dbReference type="PROSITE-ProRule" id="PRU00206"/>
    </source>
</evidence>
<evidence type="ECO:0000259" key="3">
    <source>
        <dbReference type="PROSITE" id="PS50050"/>
    </source>
</evidence>
<dbReference type="InterPro" id="IPR001368">
    <property type="entry name" value="TNFR/NGFR_Cys_rich_reg"/>
</dbReference>
<feature type="non-terminal residue" evidence="4">
    <location>
        <position position="202"/>
    </location>
</feature>
<feature type="domain" description="TNFR-Cys" evidence="3">
    <location>
        <begin position="94"/>
        <end position="137"/>
    </location>
</feature>
<reference evidence="4" key="1">
    <citation type="submission" date="2014-12" db="EMBL/GenBank/DDBJ databases">
        <title>Insight into the proteome of Arion vulgaris.</title>
        <authorList>
            <person name="Aradska J."/>
            <person name="Bulat T."/>
            <person name="Smidak R."/>
            <person name="Sarate P."/>
            <person name="Gangsoo J."/>
            <person name="Sialana F."/>
            <person name="Bilban M."/>
            <person name="Lubec G."/>
        </authorList>
    </citation>
    <scope>NUCLEOTIDE SEQUENCE</scope>
    <source>
        <tissue evidence="4">Skin</tissue>
    </source>
</reference>
<evidence type="ECO:0000313" key="4">
    <source>
        <dbReference type="EMBL" id="CEK74284.1"/>
    </source>
</evidence>
<dbReference type="PROSITE" id="PS50050">
    <property type="entry name" value="TNFR_NGFR_2"/>
    <property type="match status" value="1"/>
</dbReference>
<dbReference type="AlphaFoldDB" id="A0A0B7A041"/>
<feature type="disulfide bond" evidence="1">
    <location>
        <begin position="116"/>
        <end position="129"/>
    </location>
</feature>
<gene>
    <name evidence="4" type="primary">ORF90449</name>
</gene>